<dbReference type="Gene3D" id="3.40.50.2300">
    <property type="match status" value="1"/>
</dbReference>
<dbReference type="PANTHER" id="PTHR44591:SF3">
    <property type="entry name" value="RESPONSE REGULATORY DOMAIN-CONTAINING PROTEIN"/>
    <property type="match status" value="1"/>
</dbReference>
<feature type="modified residue" description="4-aspartylphosphate" evidence="2">
    <location>
        <position position="56"/>
    </location>
</feature>
<reference evidence="4 5" key="1">
    <citation type="submission" date="2017-09" db="EMBL/GenBank/DDBJ databases">
        <title>Depth-based differentiation of microbial function through sediment-hosted aquifers and enrichment of novel symbionts in the deep terrestrial subsurface.</title>
        <authorList>
            <person name="Probst A.J."/>
            <person name="Ladd B."/>
            <person name="Jarett J.K."/>
            <person name="Geller-Mcgrath D.E."/>
            <person name="Sieber C.M."/>
            <person name="Emerson J.B."/>
            <person name="Anantharaman K."/>
            <person name="Thomas B.C."/>
            <person name="Malmstrom R."/>
            <person name="Stieglmeier M."/>
            <person name="Klingl A."/>
            <person name="Woyke T."/>
            <person name="Ryan C.M."/>
            <person name="Banfield J.F."/>
        </authorList>
    </citation>
    <scope>NUCLEOTIDE SEQUENCE [LARGE SCALE GENOMIC DNA]</scope>
    <source>
        <strain evidence="4">CG15_BIG_FIL_POST_REV_8_21_14_020_45_12</strain>
    </source>
</reference>
<dbReference type="Pfam" id="PF00072">
    <property type="entry name" value="Response_reg"/>
    <property type="match status" value="1"/>
</dbReference>
<dbReference type="PANTHER" id="PTHR44591">
    <property type="entry name" value="STRESS RESPONSE REGULATOR PROTEIN 1"/>
    <property type="match status" value="1"/>
</dbReference>
<feature type="domain" description="Response regulatory" evidence="3">
    <location>
        <begin position="7"/>
        <end position="121"/>
    </location>
</feature>
<gene>
    <name evidence="4" type="ORF">COW24_00335</name>
</gene>
<evidence type="ECO:0000313" key="5">
    <source>
        <dbReference type="Proteomes" id="UP000230292"/>
    </source>
</evidence>
<proteinExistence type="predicted"/>
<dbReference type="EMBL" id="PFGC01000007">
    <property type="protein sequence ID" value="PIW37372.1"/>
    <property type="molecule type" value="Genomic_DNA"/>
</dbReference>
<dbReference type="Proteomes" id="UP000230292">
    <property type="component" value="Unassembled WGS sequence"/>
</dbReference>
<organism evidence="4 5">
    <name type="scientific">Candidatus Kerfeldbacteria bacterium CG15_BIG_FIL_POST_REV_8_21_14_020_45_12</name>
    <dbReference type="NCBI Taxonomy" id="2014247"/>
    <lineage>
        <taxon>Bacteria</taxon>
        <taxon>Candidatus Kerfeldiibacteriota</taxon>
    </lineage>
</organism>
<dbReference type="InterPro" id="IPR001789">
    <property type="entry name" value="Sig_transdc_resp-reg_receiver"/>
</dbReference>
<comment type="caution">
    <text evidence="4">The sequence shown here is derived from an EMBL/GenBank/DDBJ whole genome shotgun (WGS) entry which is preliminary data.</text>
</comment>
<sequence>MDSAKKKILIVEDEAPIARALSDKLGSSGFDCLHMSNGREALDAMKTETFDLILLDLLMPRMDGYEFLKALQDNKVNTPVIVASNLGGKDDIESANELGVKDFIIKANSSLGEIVERVTRFLSDN</sequence>
<dbReference type="GO" id="GO:0000160">
    <property type="term" value="P:phosphorelay signal transduction system"/>
    <property type="evidence" value="ECO:0007669"/>
    <property type="project" value="InterPro"/>
</dbReference>
<accession>A0A2M7H565</accession>
<dbReference type="AlphaFoldDB" id="A0A2M7H565"/>
<dbReference type="SMART" id="SM00448">
    <property type="entry name" value="REC"/>
    <property type="match status" value="1"/>
</dbReference>
<evidence type="ECO:0000313" key="4">
    <source>
        <dbReference type="EMBL" id="PIW37372.1"/>
    </source>
</evidence>
<dbReference type="CDD" id="cd17574">
    <property type="entry name" value="REC_OmpR"/>
    <property type="match status" value="1"/>
</dbReference>
<keyword evidence="1 2" id="KW-0597">Phosphoprotein</keyword>
<dbReference type="SUPFAM" id="SSF52172">
    <property type="entry name" value="CheY-like"/>
    <property type="match status" value="1"/>
</dbReference>
<dbReference type="InterPro" id="IPR011006">
    <property type="entry name" value="CheY-like_superfamily"/>
</dbReference>
<dbReference type="PROSITE" id="PS50110">
    <property type="entry name" value="RESPONSE_REGULATORY"/>
    <property type="match status" value="1"/>
</dbReference>
<evidence type="ECO:0000256" key="2">
    <source>
        <dbReference type="PROSITE-ProRule" id="PRU00169"/>
    </source>
</evidence>
<evidence type="ECO:0000259" key="3">
    <source>
        <dbReference type="PROSITE" id="PS50110"/>
    </source>
</evidence>
<dbReference type="InterPro" id="IPR050595">
    <property type="entry name" value="Bact_response_regulator"/>
</dbReference>
<name>A0A2M7H565_9BACT</name>
<protein>
    <recommendedName>
        <fullName evidence="3">Response regulatory domain-containing protein</fullName>
    </recommendedName>
</protein>
<evidence type="ECO:0000256" key="1">
    <source>
        <dbReference type="ARBA" id="ARBA00022553"/>
    </source>
</evidence>